<dbReference type="InParanoid" id="A0A545AIQ1"/>
<dbReference type="Gene3D" id="3.10.105.10">
    <property type="entry name" value="Dipeptide-binding Protein, Domain 3"/>
    <property type="match status" value="1"/>
</dbReference>
<dbReference type="EMBL" id="VIRS01000029">
    <property type="protein sequence ID" value="TQS41207.1"/>
    <property type="molecule type" value="Genomic_DNA"/>
</dbReference>
<evidence type="ECO:0000313" key="7">
    <source>
        <dbReference type="Proteomes" id="UP000317982"/>
    </source>
</evidence>
<organism evidence="6 7">
    <name type="scientific">Cryptosporangium phraense</name>
    <dbReference type="NCBI Taxonomy" id="2593070"/>
    <lineage>
        <taxon>Bacteria</taxon>
        <taxon>Bacillati</taxon>
        <taxon>Actinomycetota</taxon>
        <taxon>Actinomycetes</taxon>
        <taxon>Cryptosporangiales</taxon>
        <taxon>Cryptosporangiaceae</taxon>
        <taxon>Cryptosporangium</taxon>
    </lineage>
</organism>
<keyword evidence="3" id="KW-0732">Signal</keyword>
<reference evidence="6 7" key="1">
    <citation type="submission" date="2019-07" db="EMBL/GenBank/DDBJ databases">
        <title>Cryptosporangium phraense sp. nov., isolated from plant litter.</title>
        <authorList>
            <person name="Suriyachadkun C."/>
        </authorList>
    </citation>
    <scope>NUCLEOTIDE SEQUENCE [LARGE SCALE GENOMIC DNA]</scope>
    <source>
        <strain evidence="6 7">A-T 5661</strain>
    </source>
</reference>
<dbReference type="InterPro" id="IPR000914">
    <property type="entry name" value="SBP_5_dom"/>
</dbReference>
<evidence type="ECO:0000259" key="5">
    <source>
        <dbReference type="Pfam" id="PF00496"/>
    </source>
</evidence>
<dbReference type="PIRSF" id="PIRSF002741">
    <property type="entry name" value="MppA"/>
    <property type="match status" value="1"/>
</dbReference>
<dbReference type="AlphaFoldDB" id="A0A545AIQ1"/>
<dbReference type="Gene3D" id="3.40.190.10">
    <property type="entry name" value="Periplasmic binding protein-like II"/>
    <property type="match status" value="1"/>
</dbReference>
<keyword evidence="7" id="KW-1185">Reference proteome</keyword>
<dbReference type="InterPro" id="IPR039424">
    <property type="entry name" value="SBP_5"/>
</dbReference>
<keyword evidence="2" id="KW-0813">Transport</keyword>
<dbReference type="GO" id="GO:1904680">
    <property type="term" value="F:peptide transmembrane transporter activity"/>
    <property type="evidence" value="ECO:0007669"/>
    <property type="project" value="TreeGrafter"/>
</dbReference>
<evidence type="ECO:0000313" key="6">
    <source>
        <dbReference type="EMBL" id="TQS41207.1"/>
    </source>
</evidence>
<comment type="caution">
    <text evidence="6">The sequence shown here is derived from an EMBL/GenBank/DDBJ whole genome shotgun (WGS) entry which is preliminary data.</text>
</comment>
<gene>
    <name evidence="6" type="ORF">FL583_30785</name>
</gene>
<feature type="domain" description="Solute-binding protein family 5" evidence="5">
    <location>
        <begin position="26"/>
        <end position="374"/>
    </location>
</feature>
<dbReference type="Proteomes" id="UP000317982">
    <property type="component" value="Unassembled WGS sequence"/>
</dbReference>
<dbReference type="GO" id="GO:0042597">
    <property type="term" value="C:periplasmic space"/>
    <property type="evidence" value="ECO:0007669"/>
    <property type="project" value="UniProtKB-ARBA"/>
</dbReference>
<feature type="region of interest" description="Disordered" evidence="4">
    <location>
        <begin position="446"/>
        <end position="466"/>
    </location>
</feature>
<evidence type="ECO:0000256" key="4">
    <source>
        <dbReference type="SAM" id="MobiDB-lite"/>
    </source>
</evidence>
<dbReference type="GO" id="GO:0015833">
    <property type="term" value="P:peptide transport"/>
    <property type="evidence" value="ECO:0007669"/>
    <property type="project" value="TreeGrafter"/>
</dbReference>
<protein>
    <submittedName>
        <fullName evidence="6">ABC transporter substrate-binding protein</fullName>
    </submittedName>
</protein>
<dbReference type="InterPro" id="IPR030678">
    <property type="entry name" value="Peptide/Ni-bd"/>
</dbReference>
<evidence type="ECO:0000256" key="3">
    <source>
        <dbReference type="ARBA" id="ARBA00022729"/>
    </source>
</evidence>
<comment type="similarity">
    <text evidence="1">Belongs to the bacterial solute-binding protein 5 family.</text>
</comment>
<dbReference type="GO" id="GO:0043190">
    <property type="term" value="C:ATP-binding cassette (ABC) transporter complex"/>
    <property type="evidence" value="ECO:0007669"/>
    <property type="project" value="InterPro"/>
</dbReference>
<dbReference type="PANTHER" id="PTHR30290:SF9">
    <property type="entry name" value="OLIGOPEPTIDE-BINDING PROTEIN APPA"/>
    <property type="match status" value="1"/>
</dbReference>
<dbReference type="Pfam" id="PF00496">
    <property type="entry name" value="SBP_bac_5"/>
    <property type="match status" value="1"/>
</dbReference>
<sequence>MAGNGGSTVYTALAYDSLIHLSNDGKLEPDLAESWKYVGTGNKVFELTLRSGVKFTDGKPLTADAAVASMQYFLKAGGPLVPSVGAIDKVEATGPLTVRVTYKQPNPDAAGTMEQYHGIGTLIGPDGLANPQSLLTKSDGTGAYAYDNAGSVAGSRYSYTKNPNYFNPKAQRFSKVSVRVIGDPQAVLSAVRTGQVDYASGNDSTADAAKAAGLKIVKAPFFNWELILGDTKGTISKPLADPRVRQAIGYAINRDALSKAFNADFTKPSTQQLIEGADGYDQSIGYTYDLQKAKSLMAAAGYSKGFPLEILTESVLDRNTTYSQAIADALKAIGITVKLKVISTTVPQFIGEATSKKYAAAIWPSAGPNMFQNYSQVSGGLFNPFGHQDAQLDGIMQRASAADGSERTGLYQQASKRFQELAWLIPVIATENVYYVNSKLEGVSASVGNPNPMPIGPTPDLSWRKA</sequence>
<dbReference type="OrthoDB" id="9803988at2"/>
<evidence type="ECO:0000256" key="2">
    <source>
        <dbReference type="ARBA" id="ARBA00022448"/>
    </source>
</evidence>
<name>A0A545AIQ1_9ACTN</name>
<evidence type="ECO:0000256" key="1">
    <source>
        <dbReference type="ARBA" id="ARBA00005695"/>
    </source>
</evidence>
<dbReference type="SUPFAM" id="SSF53850">
    <property type="entry name" value="Periplasmic binding protein-like II"/>
    <property type="match status" value="1"/>
</dbReference>
<dbReference type="PANTHER" id="PTHR30290">
    <property type="entry name" value="PERIPLASMIC BINDING COMPONENT OF ABC TRANSPORTER"/>
    <property type="match status" value="1"/>
</dbReference>
<accession>A0A545AIQ1</accession>
<proteinExistence type="inferred from homology"/>